<feature type="compositionally biased region" description="Gly residues" evidence="1">
    <location>
        <begin position="7"/>
        <end position="17"/>
    </location>
</feature>
<evidence type="ECO:0000313" key="4">
    <source>
        <dbReference type="Proteomes" id="UP000218231"/>
    </source>
</evidence>
<name>A0A2A2J7N6_9BILA</name>
<dbReference type="InterPro" id="IPR045107">
    <property type="entry name" value="SAC3/GANP/THP3"/>
</dbReference>
<evidence type="ECO:0000256" key="1">
    <source>
        <dbReference type="SAM" id="MobiDB-lite"/>
    </source>
</evidence>
<dbReference type="PANTHER" id="PTHR12436">
    <property type="entry name" value="80 KDA MCM3-ASSOCIATED PROTEIN"/>
    <property type="match status" value="1"/>
</dbReference>
<dbReference type="Proteomes" id="UP000218231">
    <property type="component" value="Unassembled WGS sequence"/>
</dbReference>
<dbReference type="InterPro" id="IPR005062">
    <property type="entry name" value="SAC3/GANP/THP3_conserved"/>
</dbReference>
<feature type="compositionally biased region" description="Basic and acidic residues" evidence="1">
    <location>
        <begin position="279"/>
        <end position="299"/>
    </location>
</feature>
<dbReference type="Gene3D" id="1.25.40.990">
    <property type="match status" value="1"/>
</dbReference>
<sequence>MPPSGPSGSGNGAGNGSTGQNPGFSQNDAWRKAQEGLQKVNASKPPDQVQTQMQQQYPWMANLGVAGFGSGGFPNPAFQGAYPGMPMAGGFVPQQSGFPYMAARGGPQQFRGTNRGGNWQANRGRGRGFVAGGAQQSQGQATGKFTPFAIGQGQRGGFTPGGSNFAPARGNFHNLQQQTPDSLGRYTQRAYMAANTDEEKKKVQQYMAARLKPLIEAGSVNVVDWDKEPLPHEKNYELPSFQWTPAAKLAGFNTSPQKSRNAPESSNKKGKNRGNWKNDNSRRDSGEYNGNKEGDEEFSRAGFRYQPPSKRPQRTRTQSSSSRSSNSSESDSNKKKIKGKKAQKKTDKQAAQKQKQQINSIVKKAPTWKVEENDSRKLERARRFANDGQRAVTHPPRTHSQIRSMRVIRGTSTNIEKSYFRLTTAPDPSQVRPPEILEKALDNVKDKYRQRAEYRYLSDQLRSIRQDLTVQRIRDKFTVQVYEINARISLENKDREEFNQCQSQLRLLYQEVSDCPNRAEFLAYRLLYYIAVENQIDIASLLRELTPALKENECVKFAMNVRRAEALGEYGKFFKLFKNAPKMCPFIMDLFVERARKKALSVIFKAYRPTFQVKELASMLAYEEECDLVDFLKESGVECELGGSVDLRNYGTKKFV</sequence>
<proteinExistence type="predicted"/>
<dbReference type="AlphaFoldDB" id="A0A2A2J7N6"/>
<feature type="compositionally biased region" description="Polar residues" evidence="1">
    <location>
        <begin position="252"/>
        <end position="265"/>
    </location>
</feature>
<feature type="domain" description="SAC3/GANP/THP3 conserved" evidence="2">
    <location>
        <begin position="423"/>
        <end position="639"/>
    </location>
</feature>
<reference evidence="3 4" key="1">
    <citation type="journal article" date="2017" name="Curr. Biol.">
        <title>Genome architecture and evolution of a unichromosomal asexual nematode.</title>
        <authorList>
            <person name="Fradin H."/>
            <person name="Zegar C."/>
            <person name="Gutwein M."/>
            <person name="Lucas J."/>
            <person name="Kovtun M."/>
            <person name="Corcoran D."/>
            <person name="Baugh L.R."/>
            <person name="Kiontke K."/>
            <person name="Gunsalus K."/>
            <person name="Fitch D.H."/>
            <person name="Piano F."/>
        </authorList>
    </citation>
    <scope>NUCLEOTIDE SEQUENCE [LARGE SCALE GENOMIC DNA]</scope>
    <source>
        <strain evidence="3">PF1309</strain>
    </source>
</reference>
<dbReference type="GO" id="GO:0005634">
    <property type="term" value="C:nucleus"/>
    <property type="evidence" value="ECO:0007669"/>
    <property type="project" value="TreeGrafter"/>
</dbReference>
<gene>
    <name evidence="3" type="ORF">WR25_05097</name>
</gene>
<accession>A0A2A2J7N6</accession>
<feature type="region of interest" description="Disordered" evidence="1">
    <location>
        <begin position="251"/>
        <end position="360"/>
    </location>
</feature>
<protein>
    <recommendedName>
        <fullName evidence="2">SAC3/GANP/THP3 conserved domain-containing protein</fullName>
    </recommendedName>
</protein>
<dbReference type="STRING" id="2018661.A0A2A2J7N6"/>
<dbReference type="Pfam" id="PF03399">
    <property type="entry name" value="SAC3_GANP"/>
    <property type="match status" value="1"/>
</dbReference>
<comment type="caution">
    <text evidence="3">The sequence shown here is derived from an EMBL/GenBank/DDBJ whole genome shotgun (WGS) entry which is preliminary data.</text>
</comment>
<feature type="region of interest" description="Disordered" evidence="1">
    <location>
        <begin position="1"/>
        <end position="54"/>
    </location>
</feature>
<keyword evidence="4" id="KW-1185">Reference proteome</keyword>
<dbReference type="PANTHER" id="PTHR12436:SF4">
    <property type="entry name" value="LEUKOCYTE RECEPTOR CLUSTER MEMBER 8"/>
    <property type="match status" value="1"/>
</dbReference>
<organism evidence="3 4">
    <name type="scientific">Diploscapter pachys</name>
    <dbReference type="NCBI Taxonomy" id="2018661"/>
    <lineage>
        <taxon>Eukaryota</taxon>
        <taxon>Metazoa</taxon>
        <taxon>Ecdysozoa</taxon>
        <taxon>Nematoda</taxon>
        <taxon>Chromadorea</taxon>
        <taxon>Rhabditida</taxon>
        <taxon>Rhabditina</taxon>
        <taxon>Rhabditomorpha</taxon>
        <taxon>Rhabditoidea</taxon>
        <taxon>Rhabditidae</taxon>
        <taxon>Diploscapter</taxon>
    </lineage>
</organism>
<evidence type="ECO:0000313" key="3">
    <source>
        <dbReference type="EMBL" id="PAV57790.1"/>
    </source>
</evidence>
<feature type="region of interest" description="Disordered" evidence="1">
    <location>
        <begin position="157"/>
        <end position="182"/>
    </location>
</feature>
<dbReference type="OrthoDB" id="199574at2759"/>
<evidence type="ECO:0000259" key="2">
    <source>
        <dbReference type="Pfam" id="PF03399"/>
    </source>
</evidence>
<dbReference type="EMBL" id="LIAE01010624">
    <property type="protein sequence ID" value="PAV57790.1"/>
    <property type="molecule type" value="Genomic_DNA"/>
</dbReference>
<feature type="compositionally biased region" description="Low complexity" evidence="1">
    <location>
        <begin position="315"/>
        <end position="330"/>
    </location>
</feature>